<keyword evidence="6" id="KW-1185">Reference proteome</keyword>
<protein>
    <recommendedName>
        <fullName evidence="2">Mitochondrial fission process protein 1</fullName>
    </recommendedName>
    <alternativeName>
        <fullName evidence="3">Mitochondrial 18 kDa protein</fullName>
    </alternativeName>
</protein>
<evidence type="ECO:0000256" key="1">
    <source>
        <dbReference type="ARBA" id="ARBA00009224"/>
    </source>
</evidence>
<dbReference type="EMBL" id="CAWUHD010000011">
    <property type="protein sequence ID" value="CAK7213498.1"/>
    <property type="molecule type" value="Genomic_DNA"/>
</dbReference>
<feature type="compositionally biased region" description="Basic and acidic residues" evidence="4">
    <location>
        <begin position="161"/>
        <end position="170"/>
    </location>
</feature>
<evidence type="ECO:0000256" key="4">
    <source>
        <dbReference type="SAM" id="MobiDB-lite"/>
    </source>
</evidence>
<evidence type="ECO:0000256" key="2">
    <source>
        <dbReference type="ARBA" id="ARBA00017835"/>
    </source>
</evidence>
<accession>A0ABP0B1K9</accession>
<feature type="compositionally biased region" description="Basic and acidic residues" evidence="4">
    <location>
        <begin position="1"/>
        <end position="11"/>
    </location>
</feature>
<comment type="caution">
    <text evidence="5">The sequence shown here is derived from an EMBL/GenBank/DDBJ whole genome shotgun (WGS) entry which is preliminary data.</text>
</comment>
<feature type="region of interest" description="Disordered" evidence="4">
    <location>
        <begin position="1"/>
        <end position="47"/>
    </location>
</feature>
<feature type="compositionally biased region" description="Low complexity" evidence="4">
    <location>
        <begin position="12"/>
        <end position="28"/>
    </location>
</feature>
<evidence type="ECO:0000313" key="6">
    <source>
        <dbReference type="Proteomes" id="UP001642482"/>
    </source>
</evidence>
<organism evidence="5 6">
    <name type="scientific">Sporothrix eucalyptigena</name>
    <dbReference type="NCBI Taxonomy" id="1812306"/>
    <lineage>
        <taxon>Eukaryota</taxon>
        <taxon>Fungi</taxon>
        <taxon>Dikarya</taxon>
        <taxon>Ascomycota</taxon>
        <taxon>Pezizomycotina</taxon>
        <taxon>Sordariomycetes</taxon>
        <taxon>Sordariomycetidae</taxon>
        <taxon>Ophiostomatales</taxon>
        <taxon>Ophiostomataceae</taxon>
        <taxon>Sporothrix</taxon>
    </lineage>
</organism>
<feature type="region of interest" description="Disordered" evidence="4">
    <location>
        <begin position="161"/>
        <end position="180"/>
    </location>
</feature>
<dbReference type="InterPro" id="IPR019560">
    <property type="entry name" value="Mitochondrial_18_kDa_protein"/>
</dbReference>
<comment type="similarity">
    <text evidence="1">Belongs to the MTFP1 family.</text>
</comment>
<reference evidence="5 6" key="1">
    <citation type="submission" date="2024-01" db="EMBL/GenBank/DDBJ databases">
        <authorList>
            <person name="Allen C."/>
            <person name="Tagirdzhanova G."/>
        </authorList>
    </citation>
    <scope>NUCLEOTIDE SEQUENCE [LARGE SCALE GENOMIC DNA]</scope>
</reference>
<dbReference type="Proteomes" id="UP001642482">
    <property type="component" value="Unassembled WGS sequence"/>
</dbReference>
<evidence type="ECO:0000256" key="3">
    <source>
        <dbReference type="ARBA" id="ARBA00029631"/>
    </source>
</evidence>
<evidence type="ECO:0000313" key="5">
    <source>
        <dbReference type="EMBL" id="CAK7213498.1"/>
    </source>
</evidence>
<sequence>MFWGKGSDKQPSDTADTAKATSAEATTSRFDADKLPKSKNLPRKLQNIVDKEDKDDNFYDDAPESTSSNVRYAAYAARLRTILLSAHRYVAYTSDIGESFRPVAHPYLVRTAYGISWTYIIGDVSYEGYKAYLHNQRTINPNYKLTERQKRIAGVQDTEDMFQRSTDKAGKTAGTDTTSSSALVTAKPGVVTPLEDYRTVMLQRAIFQSIASMGLPAFTIHSVVRYSGRALKNVKNQTIRTWAPIGLGLAVVPMLPTLFDKPVENAVEYVFHKGFEKFGGKEAVGEAPVMGREKQLHQKPKEKEL</sequence>
<dbReference type="PANTHER" id="PTHR11001:SF2">
    <property type="entry name" value="MITOCHONDRIAL FISSION PROCESS PROTEIN 1"/>
    <property type="match status" value="1"/>
</dbReference>
<proteinExistence type="inferred from homology"/>
<dbReference type="PANTHER" id="PTHR11001">
    <property type="entry name" value="MITOCHONDRIAL FISSION PROCESS PROTEIN 1"/>
    <property type="match status" value="1"/>
</dbReference>
<name>A0ABP0B1K9_9PEZI</name>
<gene>
    <name evidence="5" type="ORF">SEUCBS140593_001875</name>
</gene>
<dbReference type="Pfam" id="PF10558">
    <property type="entry name" value="MTP18"/>
    <property type="match status" value="1"/>
</dbReference>